<evidence type="ECO:0000313" key="1">
    <source>
        <dbReference type="EMBL" id="NVK99253.1"/>
    </source>
</evidence>
<dbReference type="Proteomes" id="UP000565723">
    <property type="component" value="Unassembled WGS sequence"/>
</dbReference>
<name>A0A850LMQ5_9RHOB</name>
<protein>
    <submittedName>
        <fullName evidence="1">Uncharacterized protein</fullName>
    </submittedName>
</protein>
<organism evidence="1 2">
    <name type="scientific">Ruegeria pomeroyi</name>
    <dbReference type="NCBI Taxonomy" id="89184"/>
    <lineage>
        <taxon>Bacteria</taxon>
        <taxon>Pseudomonadati</taxon>
        <taxon>Pseudomonadota</taxon>
        <taxon>Alphaproteobacteria</taxon>
        <taxon>Rhodobacterales</taxon>
        <taxon>Roseobacteraceae</taxon>
        <taxon>Ruegeria</taxon>
    </lineage>
</organism>
<sequence>MAEDPNNAIFSGTLQPGPLGALESRPEYIWAQRKNIDQNSKGFLGNSAIFINDAYLFDGIVILNGKTLQVNDAIVQLKVFCIAGDISACSKPLPTPKEITFGGIFIESTQSIMKAGSVCADYLENDFLQGINIADEAQEIQKTWD</sequence>
<proteinExistence type="predicted"/>
<accession>A0A850LMQ5</accession>
<dbReference type="EMBL" id="JABXIY010000061">
    <property type="protein sequence ID" value="NVK99253.1"/>
    <property type="molecule type" value="Genomic_DNA"/>
</dbReference>
<dbReference type="RefSeq" id="WP_216700158.1">
    <property type="nucleotide sequence ID" value="NZ_CP076685.1"/>
</dbReference>
<reference evidence="1 2" key="1">
    <citation type="journal article" date="2020" name="Proc. Natl. Acad. Sci. U.S.A.">
        <title>Ecological drivers of bacterial community assembly in synthetic phycospheres.</title>
        <authorList>
            <person name="Fu H."/>
            <person name="Uchimiya M."/>
            <person name="Gore J."/>
            <person name="Moran M.A."/>
        </authorList>
    </citation>
    <scope>NUCLEOTIDE SEQUENCE [LARGE SCALE GENOMIC DNA]</scope>
    <source>
        <strain evidence="1">HF-Din03</strain>
    </source>
</reference>
<comment type="caution">
    <text evidence="1">The sequence shown here is derived from an EMBL/GenBank/DDBJ whole genome shotgun (WGS) entry which is preliminary data.</text>
</comment>
<evidence type="ECO:0000313" key="2">
    <source>
        <dbReference type="Proteomes" id="UP000565723"/>
    </source>
</evidence>
<gene>
    <name evidence="1" type="ORF">HW564_20210</name>
</gene>
<dbReference type="AlphaFoldDB" id="A0A850LMQ5"/>